<dbReference type="EMBL" id="OX451735">
    <property type="protein sequence ID" value="CAI8592455.1"/>
    <property type="molecule type" value="Genomic_DNA"/>
</dbReference>
<gene>
    <name evidence="1" type="ORF">VFH_I040600</name>
</gene>
<accession>A0AAV0Z7T4</accession>
<keyword evidence="2" id="KW-1185">Reference proteome</keyword>
<dbReference type="Proteomes" id="UP001157006">
    <property type="component" value="Chromosome 1S"/>
</dbReference>
<evidence type="ECO:0008006" key="3">
    <source>
        <dbReference type="Google" id="ProtNLM"/>
    </source>
</evidence>
<evidence type="ECO:0000313" key="2">
    <source>
        <dbReference type="Proteomes" id="UP001157006"/>
    </source>
</evidence>
<sequence>MALKLDMSKAYDHLEWEFVTTTLRSILLGRNVEDHVKDAIREELQVLKVENHLKYLGLPVTFGKSKKEIFSLVKERAWKKIKGLKEKFLSRAGKEVLIKTVAHAILNFIMSCYKLPVSYCYEIEAMIVNFWWGSKDGKRKIY</sequence>
<dbReference type="PANTHER" id="PTHR33116">
    <property type="entry name" value="REVERSE TRANSCRIPTASE ZINC-BINDING DOMAIN-CONTAINING PROTEIN-RELATED-RELATED"/>
    <property type="match status" value="1"/>
</dbReference>
<proteinExistence type="predicted"/>
<dbReference type="PANTHER" id="PTHR33116:SF86">
    <property type="entry name" value="REVERSE TRANSCRIPTASE DOMAIN-CONTAINING PROTEIN"/>
    <property type="match status" value="1"/>
</dbReference>
<evidence type="ECO:0000313" key="1">
    <source>
        <dbReference type="EMBL" id="CAI8592455.1"/>
    </source>
</evidence>
<dbReference type="AlphaFoldDB" id="A0AAV0Z7T4"/>
<reference evidence="1 2" key="1">
    <citation type="submission" date="2023-01" db="EMBL/GenBank/DDBJ databases">
        <authorList>
            <person name="Kreplak J."/>
        </authorList>
    </citation>
    <scope>NUCLEOTIDE SEQUENCE [LARGE SCALE GENOMIC DNA]</scope>
</reference>
<protein>
    <recommendedName>
        <fullName evidence="3">Reverse transcriptase</fullName>
    </recommendedName>
</protein>
<name>A0AAV0Z7T4_VICFA</name>
<organism evidence="1 2">
    <name type="scientific">Vicia faba</name>
    <name type="common">Broad bean</name>
    <name type="synonym">Faba vulgaris</name>
    <dbReference type="NCBI Taxonomy" id="3906"/>
    <lineage>
        <taxon>Eukaryota</taxon>
        <taxon>Viridiplantae</taxon>
        <taxon>Streptophyta</taxon>
        <taxon>Embryophyta</taxon>
        <taxon>Tracheophyta</taxon>
        <taxon>Spermatophyta</taxon>
        <taxon>Magnoliopsida</taxon>
        <taxon>eudicotyledons</taxon>
        <taxon>Gunneridae</taxon>
        <taxon>Pentapetalae</taxon>
        <taxon>rosids</taxon>
        <taxon>fabids</taxon>
        <taxon>Fabales</taxon>
        <taxon>Fabaceae</taxon>
        <taxon>Papilionoideae</taxon>
        <taxon>50 kb inversion clade</taxon>
        <taxon>NPAAA clade</taxon>
        <taxon>Hologalegina</taxon>
        <taxon>IRL clade</taxon>
        <taxon>Fabeae</taxon>
        <taxon>Vicia</taxon>
    </lineage>
</organism>